<dbReference type="Pfam" id="PF05534">
    <property type="entry name" value="HicB"/>
    <property type="match status" value="1"/>
</dbReference>
<proteinExistence type="predicted"/>
<dbReference type="InterPro" id="IPR035069">
    <property type="entry name" value="TTHA1013/TTHA0281-like"/>
</dbReference>
<sequence length="119" mass="13394">MKDVMFYKDFIGSIHFSTEDEIFFGKIEGIDDSIGFEGSSVEDLKSSFREAVEDYIELCKLNGKEPQKVYKGTFNIRISPEMHKQAVREATIKGISLNQFVESAIAEKVSASKTAKKSQ</sequence>
<dbReference type="AlphaFoldDB" id="A0A4Y7RFD0"/>
<dbReference type="SUPFAM" id="SSF47598">
    <property type="entry name" value="Ribbon-helix-helix"/>
    <property type="match status" value="1"/>
</dbReference>
<evidence type="ECO:0000313" key="1">
    <source>
        <dbReference type="EMBL" id="TEB07708.1"/>
    </source>
</evidence>
<dbReference type="RefSeq" id="WP_190239537.1">
    <property type="nucleotide sequence ID" value="NZ_QFGA01000001.1"/>
</dbReference>
<accession>A0A4Y7RFD0</accession>
<dbReference type="InterPro" id="IPR010985">
    <property type="entry name" value="Ribbon_hlx_hlx"/>
</dbReference>
<dbReference type="GO" id="GO:0006355">
    <property type="term" value="P:regulation of DNA-templated transcription"/>
    <property type="evidence" value="ECO:0007669"/>
    <property type="project" value="InterPro"/>
</dbReference>
<name>A0A4Y7RFD0_9FIRM</name>
<dbReference type="SUPFAM" id="SSF143100">
    <property type="entry name" value="TTHA1013/TTHA0281-like"/>
    <property type="match status" value="1"/>
</dbReference>
<keyword evidence="2" id="KW-1185">Reference proteome</keyword>
<dbReference type="EMBL" id="QFGA01000001">
    <property type="protein sequence ID" value="TEB07708.1"/>
    <property type="molecule type" value="Genomic_DNA"/>
</dbReference>
<organism evidence="1 2">
    <name type="scientific">Pelotomaculum schinkii</name>
    <dbReference type="NCBI Taxonomy" id="78350"/>
    <lineage>
        <taxon>Bacteria</taxon>
        <taxon>Bacillati</taxon>
        <taxon>Bacillota</taxon>
        <taxon>Clostridia</taxon>
        <taxon>Eubacteriales</taxon>
        <taxon>Desulfotomaculaceae</taxon>
        <taxon>Pelotomaculum</taxon>
    </lineage>
</organism>
<protein>
    <submittedName>
        <fullName evidence="1">HicB family protein</fullName>
    </submittedName>
</protein>
<gene>
    <name evidence="1" type="ORF">Psch_01263</name>
</gene>
<comment type="caution">
    <text evidence="1">The sequence shown here is derived from an EMBL/GenBank/DDBJ whole genome shotgun (WGS) entry which is preliminary data.</text>
</comment>
<dbReference type="InterPro" id="IPR008651">
    <property type="entry name" value="Uncharacterised_HicB"/>
</dbReference>
<reference evidence="1 2" key="1">
    <citation type="journal article" date="2018" name="Environ. Microbiol.">
        <title>Novel energy conservation strategies and behaviour of Pelotomaculum schinkii driving syntrophic propionate catabolism.</title>
        <authorList>
            <person name="Hidalgo-Ahumada C.A.P."/>
            <person name="Nobu M.K."/>
            <person name="Narihiro T."/>
            <person name="Tamaki H."/>
            <person name="Liu W.T."/>
            <person name="Kamagata Y."/>
            <person name="Stams A.J.M."/>
            <person name="Imachi H."/>
            <person name="Sousa D.Z."/>
        </authorList>
    </citation>
    <scope>NUCLEOTIDE SEQUENCE [LARGE SCALE GENOMIC DNA]</scope>
    <source>
        <strain evidence="1 2">HH</strain>
    </source>
</reference>
<evidence type="ECO:0000313" key="2">
    <source>
        <dbReference type="Proteomes" id="UP000298324"/>
    </source>
</evidence>
<dbReference type="Proteomes" id="UP000298324">
    <property type="component" value="Unassembled WGS sequence"/>
</dbReference>